<dbReference type="Gene3D" id="1.20.141.10">
    <property type="entry name" value="Chitosanase, subunit A, domain 1"/>
    <property type="match status" value="1"/>
</dbReference>
<dbReference type="InterPro" id="IPR023346">
    <property type="entry name" value="Lysozyme-like_dom_sf"/>
</dbReference>
<reference evidence="3 4" key="1">
    <citation type="submission" date="2018-09" db="EMBL/GenBank/DDBJ databases">
        <title>Draft genome sequence of Rhodopseudomonas palustris 2.1.18.</title>
        <authorList>
            <person name="Robertson S.L."/>
            <person name="Meyer T.E."/>
            <person name="Kyndt J.A."/>
        </authorList>
    </citation>
    <scope>NUCLEOTIDE SEQUENCE [LARGE SCALE GENOMIC DNA]</scope>
    <source>
        <strain evidence="3 4">2.1.18</strain>
    </source>
</reference>
<dbReference type="SUPFAM" id="SSF53955">
    <property type="entry name" value="Lysozyme-like"/>
    <property type="match status" value="1"/>
</dbReference>
<evidence type="ECO:0000313" key="4">
    <source>
        <dbReference type="Proteomes" id="UP000285523"/>
    </source>
</evidence>
<dbReference type="Proteomes" id="UP000285523">
    <property type="component" value="Unassembled WGS sequence"/>
</dbReference>
<dbReference type="AlphaFoldDB" id="A0A418V437"/>
<organism evidence="3 4">
    <name type="scientific">Rhodopseudomonas palustris</name>
    <dbReference type="NCBI Taxonomy" id="1076"/>
    <lineage>
        <taxon>Bacteria</taxon>
        <taxon>Pseudomonadati</taxon>
        <taxon>Pseudomonadota</taxon>
        <taxon>Alphaproteobacteria</taxon>
        <taxon>Hyphomicrobiales</taxon>
        <taxon>Nitrobacteraceae</taxon>
        <taxon>Rhodopseudomonas</taxon>
    </lineage>
</organism>
<dbReference type="EMBL" id="QYYD01000014">
    <property type="protein sequence ID" value="RJF70889.1"/>
    <property type="molecule type" value="Genomic_DNA"/>
</dbReference>
<sequence>MSGHCGIAKSLSRWGAIVRSAFSKCLTVILRYEGGYTNHPRDPGGVTLEGVIQRVYDGYRTRKRLPRRALTPTLRGTPEWIAERDEIYRLQYWNAVRGDELPAGVDLFLFDSAVNSGPYQAIKWLQRGLAAAGVYHGPIDGHLGEGTMAAAHAHPDHDALIADMAARRLGMLQQLSTWTSFGGGWAQRVASAKSIGQAWASGSVGPEPVEVDRHGGGAKAYASDVAQPAVDAGNSVKGGLGGATTAALIDGAKDKLAPLVGTSDLIDHVFTALTLLSVVVGIGALLYALWSAHKTRIAQRAVDGDLVAEVPEGQPA</sequence>
<keyword evidence="1" id="KW-1133">Transmembrane helix</keyword>
<feature type="domain" description="TtsA-like Glycoside hydrolase family 108" evidence="2">
    <location>
        <begin position="27"/>
        <end position="117"/>
    </location>
</feature>
<keyword evidence="1" id="KW-0812">Transmembrane</keyword>
<accession>A0A418V437</accession>
<evidence type="ECO:0000313" key="3">
    <source>
        <dbReference type="EMBL" id="RJF70889.1"/>
    </source>
</evidence>
<evidence type="ECO:0000259" key="2">
    <source>
        <dbReference type="Pfam" id="PF05838"/>
    </source>
</evidence>
<dbReference type="InterPro" id="IPR008565">
    <property type="entry name" value="TtsA-like_GH18_dom"/>
</dbReference>
<proteinExistence type="predicted"/>
<feature type="transmembrane region" description="Helical" evidence="1">
    <location>
        <begin position="269"/>
        <end position="290"/>
    </location>
</feature>
<gene>
    <name evidence="3" type="ORF">D4Q52_14770</name>
</gene>
<evidence type="ECO:0000256" key="1">
    <source>
        <dbReference type="SAM" id="Phobius"/>
    </source>
</evidence>
<dbReference type="CDD" id="cd13926">
    <property type="entry name" value="N-acetylmuramidase_GH108"/>
    <property type="match status" value="1"/>
</dbReference>
<comment type="caution">
    <text evidence="3">The sequence shown here is derived from an EMBL/GenBank/DDBJ whole genome shotgun (WGS) entry which is preliminary data.</text>
</comment>
<keyword evidence="1" id="KW-0472">Membrane</keyword>
<protein>
    <submittedName>
        <fullName evidence="3">N-acetylmuramidase</fullName>
    </submittedName>
</protein>
<name>A0A418V437_RHOPL</name>
<dbReference type="OrthoDB" id="9815229at2"/>
<dbReference type="Pfam" id="PF05838">
    <property type="entry name" value="Glyco_hydro_108"/>
    <property type="match status" value="1"/>
</dbReference>